<protein>
    <recommendedName>
        <fullName evidence="1">non-specific serine/threonine protein kinase</fullName>
        <ecNumber evidence="1">2.7.11.1</ecNumber>
    </recommendedName>
</protein>
<feature type="compositionally biased region" description="Low complexity" evidence="7">
    <location>
        <begin position="375"/>
        <end position="387"/>
    </location>
</feature>
<dbReference type="InterPro" id="IPR008271">
    <property type="entry name" value="Ser/Thr_kinase_AS"/>
</dbReference>
<keyword evidence="8" id="KW-0812">Transmembrane</keyword>
<dbReference type="PROSITE" id="PS50011">
    <property type="entry name" value="PROTEIN_KINASE_DOM"/>
    <property type="match status" value="1"/>
</dbReference>
<evidence type="ECO:0000256" key="5">
    <source>
        <dbReference type="ARBA" id="ARBA00022777"/>
    </source>
</evidence>
<dbReference type="EC" id="2.7.11.1" evidence="1"/>
<feature type="compositionally biased region" description="Acidic residues" evidence="7">
    <location>
        <begin position="365"/>
        <end position="374"/>
    </location>
</feature>
<evidence type="ECO:0000256" key="8">
    <source>
        <dbReference type="SAM" id="Phobius"/>
    </source>
</evidence>
<keyword evidence="11" id="KW-1185">Reference proteome</keyword>
<keyword evidence="6" id="KW-0067">ATP-binding</keyword>
<dbReference type="OrthoDB" id="4716121at2"/>
<dbReference type="EMBL" id="BLAF01000018">
    <property type="protein sequence ID" value="GES20649.1"/>
    <property type="molecule type" value="Genomic_DNA"/>
</dbReference>
<evidence type="ECO:0000256" key="6">
    <source>
        <dbReference type="ARBA" id="ARBA00022840"/>
    </source>
</evidence>
<dbReference type="PANTHER" id="PTHR43289">
    <property type="entry name" value="MITOGEN-ACTIVATED PROTEIN KINASE KINASE KINASE 20-RELATED"/>
    <property type="match status" value="1"/>
</dbReference>
<sequence>MYGRPAAWRVPGYTEMRELGTGGAGQVVLARHDADGTLVAIKYLSEELRSDLSFVARFRHEARLLALMERNPHAARFYEYVEHPQGAAIVMELVDGVSLRAMLRSEGPTGPEAALVVLKGSVIGLGIAHEMGIVHRDFKPENVMVEADGTSKLVDFGIAARAGEGTNVSGTPAYMAPEQWSGAPAGPATDVYAATVVFFECLTGTRPFRATNLAALARQHQAAAPPIEEVPPQLQGLIERGMAKHPADRPRSAESFLRELEGVAADAYGDNWEERGRRRLAALAGLLLPFFPLTEEAPEVATTLNESKLGGGLFSKAIMKIGLTVVGMAVIAGGTAVVVGSLSGTTLSAGETTVSPTASAVDAEVPVEEVEDTAEPVVPEESTAPAEEPTDPDPPTTAPTTQAPPQPGLTPTPTPTPTKKPTPKPTKKPSKSPTPEAPDPTTTIPGNPSSTPTRTPTPTPTRTTRPTTPPPSTPPPSTPPPTTPPPTTPREEPTITLASPDTEPSESPLATAAAGVFAVGLMTTGLIPATLAVRRFVGRHRRRR</sequence>
<dbReference type="GO" id="GO:0005524">
    <property type="term" value="F:ATP binding"/>
    <property type="evidence" value="ECO:0007669"/>
    <property type="project" value="UniProtKB-KW"/>
</dbReference>
<evidence type="ECO:0000256" key="3">
    <source>
        <dbReference type="ARBA" id="ARBA00022679"/>
    </source>
</evidence>
<gene>
    <name evidence="10" type="ORF">Aple_035450</name>
</gene>
<evidence type="ECO:0000256" key="7">
    <source>
        <dbReference type="SAM" id="MobiDB-lite"/>
    </source>
</evidence>
<dbReference type="Gene3D" id="1.10.510.10">
    <property type="entry name" value="Transferase(Phosphotransferase) domain 1"/>
    <property type="match status" value="1"/>
</dbReference>
<feature type="compositionally biased region" description="Low complexity" evidence="7">
    <location>
        <begin position="448"/>
        <end position="466"/>
    </location>
</feature>
<dbReference type="CDD" id="cd14014">
    <property type="entry name" value="STKc_PknB_like"/>
    <property type="match status" value="1"/>
</dbReference>
<dbReference type="InterPro" id="IPR000719">
    <property type="entry name" value="Prot_kinase_dom"/>
</dbReference>
<evidence type="ECO:0000256" key="1">
    <source>
        <dbReference type="ARBA" id="ARBA00012513"/>
    </source>
</evidence>
<comment type="caution">
    <text evidence="10">The sequence shown here is derived from an EMBL/GenBank/DDBJ whole genome shotgun (WGS) entry which is preliminary data.</text>
</comment>
<evidence type="ECO:0000259" key="9">
    <source>
        <dbReference type="PROSITE" id="PS50011"/>
    </source>
</evidence>
<keyword evidence="2" id="KW-0723">Serine/threonine-protein kinase</keyword>
<feature type="transmembrane region" description="Helical" evidence="8">
    <location>
        <begin position="509"/>
        <end position="533"/>
    </location>
</feature>
<evidence type="ECO:0000313" key="11">
    <source>
        <dbReference type="Proteomes" id="UP000377595"/>
    </source>
</evidence>
<keyword evidence="8" id="KW-0472">Membrane</keyword>
<dbReference type="RefSeq" id="WP_155345682.1">
    <property type="nucleotide sequence ID" value="NZ_BAAAHM010000002.1"/>
</dbReference>
<keyword evidence="8" id="KW-1133">Transmembrane helix</keyword>
<feature type="compositionally biased region" description="Basic residues" evidence="7">
    <location>
        <begin position="421"/>
        <end position="430"/>
    </location>
</feature>
<accession>A0A5M3XKH3</accession>
<keyword evidence="5" id="KW-0418">Kinase</keyword>
<evidence type="ECO:0000256" key="2">
    <source>
        <dbReference type="ARBA" id="ARBA00022527"/>
    </source>
</evidence>
<evidence type="ECO:0000256" key="4">
    <source>
        <dbReference type="ARBA" id="ARBA00022741"/>
    </source>
</evidence>
<dbReference type="Pfam" id="PF00069">
    <property type="entry name" value="Pkinase"/>
    <property type="match status" value="1"/>
</dbReference>
<dbReference type="InterPro" id="IPR011009">
    <property type="entry name" value="Kinase-like_dom_sf"/>
</dbReference>
<dbReference type="SUPFAM" id="SSF56112">
    <property type="entry name" value="Protein kinase-like (PK-like)"/>
    <property type="match status" value="1"/>
</dbReference>
<keyword evidence="3" id="KW-0808">Transferase</keyword>
<keyword evidence="4" id="KW-0547">Nucleotide-binding</keyword>
<feature type="domain" description="Protein kinase" evidence="9">
    <location>
        <begin position="13"/>
        <end position="261"/>
    </location>
</feature>
<name>A0A5M3XKH3_9ACTN</name>
<dbReference type="Proteomes" id="UP000377595">
    <property type="component" value="Unassembled WGS sequence"/>
</dbReference>
<feature type="compositionally biased region" description="Polar residues" evidence="7">
    <location>
        <begin position="348"/>
        <end position="358"/>
    </location>
</feature>
<dbReference type="AlphaFoldDB" id="A0A5M3XKH3"/>
<feature type="region of interest" description="Disordered" evidence="7">
    <location>
        <begin position="348"/>
        <end position="509"/>
    </location>
</feature>
<organism evidence="10 11">
    <name type="scientific">Acrocarpospora pleiomorpha</name>
    <dbReference type="NCBI Taxonomy" id="90975"/>
    <lineage>
        <taxon>Bacteria</taxon>
        <taxon>Bacillati</taxon>
        <taxon>Actinomycetota</taxon>
        <taxon>Actinomycetes</taxon>
        <taxon>Streptosporangiales</taxon>
        <taxon>Streptosporangiaceae</taxon>
        <taxon>Acrocarpospora</taxon>
    </lineage>
</organism>
<reference evidence="10 11" key="1">
    <citation type="submission" date="2019-10" db="EMBL/GenBank/DDBJ databases">
        <title>Whole genome shotgun sequence of Acrocarpospora pleiomorpha NBRC 16267.</title>
        <authorList>
            <person name="Ichikawa N."/>
            <person name="Kimura A."/>
            <person name="Kitahashi Y."/>
            <person name="Komaki H."/>
            <person name="Oguchi A."/>
        </authorList>
    </citation>
    <scope>NUCLEOTIDE SEQUENCE [LARGE SCALE GENOMIC DNA]</scope>
    <source>
        <strain evidence="10 11">NBRC 16267</strain>
    </source>
</reference>
<dbReference type="PROSITE" id="PS00108">
    <property type="entry name" value="PROTEIN_KINASE_ST"/>
    <property type="match status" value="1"/>
</dbReference>
<dbReference type="GO" id="GO:0004674">
    <property type="term" value="F:protein serine/threonine kinase activity"/>
    <property type="evidence" value="ECO:0007669"/>
    <property type="project" value="UniProtKB-KW"/>
</dbReference>
<proteinExistence type="predicted"/>
<feature type="compositionally biased region" description="Pro residues" evidence="7">
    <location>
        <begin position="467"/>
        <end position="488"/>
    </location>
</feature>
<feature type="compositionally biased region" description="Pro residues" evidence="7">
    <location>
        <begin position="392"/>
        <end position="420"/>
    </location>
</feature>
<evidence type="ECO:0000313" key="10">
    <source>
        <dbReference type="EMBL" id="GES20649.1"/>
    </source>
</evidence>
<dbReference type="PANTHER" id="PTHR43289:SF6">
    <property type="entry name" value="SERINE_THREONINE-PROTEIN KINASE NEKL-3"/>
    <property type="match status" value="1"/>
</dbReference>